<keyword evidence="8 9" id="KW-0472">Membrane</keyword>
<accession>A0A3Q9RJ82</accession>
<dbReference type="KEGG" id="pasa:BAOM_0121"/>
<evidence type="ECO:0000256" key="9">
    <source>
        <dbReference type="HAMAP-Rule" id="MF_00422"/>
    </source>
</evidence>
<evidence type="ECO:0000256" key="4">
    <source>
        <dbReference type="ARBA" id="ARBA00022692"/>
    </source>
</evidence>
<evidence type="ECO:0000256" key="3">
    <source>
        <dbReference type="ARBA" id="ARBA00022475"/>
    </source>
</evidence>
<dbReference type="PANTHER" id="PTHR33910">
    <property type="entry name" value="PROTEIN TRANSLOCASE SUBUNIT SECE"/>
    <property type="match status" value="1"/>
</dbReference>
<evidence type="ECO:0000256" key="6">
    <source>
        <dbReference type="ARBA" id="ARBA00022989"/>
    </source>
</evidence>
<evidence type="ECO:0000256" key="7">
    <source>
        <dbReference type="ARBA" id="ARBA00023010"/>
    </source>
</evidence>
<dbReference type="GO" id="GO:0006605">
    <property type="term" value="P:protein targeting"/>
    <property type="evidence" value="ECO:0007669"/>
    <property type="project" value="UniProtKB-UniRule"/>
</dbReference>
<evidence type="ECO:0000256" key="2">
    <source>
        <dbReference type="ARBA" id="ARBA00022448"/>
    </source>
</evidence>
<comment type="subcellular location">
    <subcellularLocation>
        <location evidence="9">Cell membrane</location>
        <topology evidence="9">Single-pass membrane protein</topology>
    </subcellularLocation>
    <subcellularLocation>
        <location evidence="1">Membrane</location>
    </subcellularLocation>
</comment>
<evidence type="ECO:0000256" key="8">
    <source>
        <dbReference type="ARBA" id="ARBA00023136"/>
    </source>
</evidence>
<comment type="function">
    <text evidence="9">Essential subunit of the Sec protein translocation channel SecYEG. Clamps together the 2 halves of SecY. May contact the channel plug during translocation.</text>
</comment>
<dbReference type="InterPro" id="IPR038379">
    <property type="entry name" value="SecE_sf"/>
</dbReference>
<sequence length="60" mass="7075">MKRMTEFFRGVAREMRKVSWPKRKELTKYTIVVLATVIIMSLFFVVVDLGISELIRLVVE</sequence>
<keyword evidence="2 9" id="KW-0813">Transport</keyword>
<dbReference type="EMBL" id="CP026095">
    <property type="protein sequence ID" value="AZV40844.1"/>
    <property type="molecule type" value="Genomic_DNA"/>
</dbReference>
<keyword evidence="3 9" id="KW-1003">Cell membrane</keyword>
<keyword evidence="7 9" id="KW-0811">Translocation</keyword>
<keyword evidence="4 9" id="KW-0812">Transmembrane</keyword>
<organism evidence="10 11">
    <name type="scientific">Peribacillus asahii</name>
    <dbReference type="NCBI Taxonomy" id="228899"/>
    <lineage>
        <taxon>Bacteria</taxon>
        <taxon>Bacillati</taxon>
        <taxon>Bacillota</taxon>
        <taxon>Bacilli</taxon>
        <taxon>Bacillales</taxon>
        <taxon>Bacillaceae</taxon>
        <taxon>Peribacillus</taxon>
    </lineage>
</organism>
<dbReference type="GO" id="GO:0005886">
    <property type="term" value="C:plasma membrane"/>
    <property type="evidence" value="ECO:0007669"/>
    <property type="project" value="UniProtKB-SubCell"/>
</dbReference>
<evidence type="ECO:0000313" key="10">
    <source>
        <dbReference type="EMBL" id="AZV40844.1"/>
    </source>
</evidence>
<gene>
    <name evidence="9 10" type="primary">secE</name>
    <name evidence="10" type="ORF">BAOM_0121</name>
</gene>
<dbReference type="PROSITE" id="PS01067">
    <property type="entry name" value="SECE_SEC61G"/>
    <property type="match status" value="1"/>
</dbReference>
<proteinExistence type="inferred from homology"/>
<evidence type="ECO:0000313" key="11">
    <source>
        <dbReference type="Proteomes" id="UP000283095"/>
    </source>
</evidence>
<comment type="similarity">
    <text evidence="9">Belongs to the SecE/SEC61-gamma family.</text>
</comment>
<dbReference type="PANTHER" id="PTHR33910:SF1">
    <property type="entry name" value="PROTEIN TRANSLOCASE SUBUNIT SECE"/>
    <property type="match status" value="1"/>
</dbReference>
<dbReference type="GO" id="GO:0009306">
    <property type="term" value="P:protein secretion"/>
    <property type="evidence" value="ECO:0007669"/>
    <property type="project" value="UniProtKB-UniRule"/>
</dbReference>
<dbReference type="Gene3D" id="1.20.5.1030">
    <property type="entry name" value="Preprotein translocase secy subunit"/>
    <property type="match status" value="1"/>
</dbReference>
<dbReference type="InterPro" id="IPR001901">
    <property type="entry name" value="Translocase_SecE/Sec61-g"/>
</dbReference>
<dbReference type="GO" id="GO:0008320">
    <property type="term" value="F:protein transmembrane transporter activity"/>
    <property type="evidence" value="ECO:0007669"/>
    <property type="project" value="UniProtKB-UniRule"/>
</dbReference>
<comment type="subunit">
    <text evidence="9">Component of the Sec protein translocase complex. Heterotrimer consisting of SecY, SecE and SecG subunits. The heterotrimers can form oligomers, although 1 heterotrimer is thought to be able to translocate proteins. Interacts with the ribosome. Interacts with SecDF, and other proteins may be involved. Interacts with SecA.</text>
</comment>
<reference evidence="10 11" key="1">
    <citation type="submission" date="2018-01" db="EMBL/GenBank/DDBJ databases">
        <title>Bacillus asahii Genome sequencing and assembly.</title>
        <authorList>
            <person name="Jiang H."/>
            <person name="Feng Y."/>
            <person name="Zhao F."/>
            <person name="Lin X."/>
        </authorList>
    </citation>
    <scope>NUCLEOTIDE SEQUENCE [LARGE SCALE GENOMIC DNA]</scope>
    <source>
        <strain evidence="10 11">OM18</strain>
    </source>
</reference>
<evidence type="ECO:0000256" key="5">
    <source>
        <dbReference type="ARBA" id="ARBA00022927"/>
    </source>
</evidence>
<protein>
    <recommendedName>
        <fullName evidence="9">Protein translocase subunit SecE</fullName>
    </recommendedName>
</protein>
<keyword evidence="6 9" id="KW-1133">Transmembrane helix</keyword>
<dbReference type="Proteomes" id="UP000283095">
    <property type="component" value="Chromosome"/>
</dbReference>
<dbReference type="HAMAP" id="MF_00422">
    <property type="entry name" value="SecE"/>
    <property type="match status" value="1"/>
</dbReference>
<dbReference type="Pfam" id="PF00584">
    <property type="entry name" value="SecE"/>
    <property type="match status" value="1"/>
</dbReference>
<feature type="transmembrane region" description="Helical" evidence="9">
    <location>
        <begin position="26"/>
        <end position="47"/>
    </location>
</feature>
<evidence type="ECO:0000256" key="1">
    <source>
        <dbReference type="ARBA" id="ARBA00004370"/>
    </source>
</evidence>
<name>A0A3Q9RJ82_9BACI</name>
<dbReference type="AlphaFoldDB" id="A0A3Q9RJ82"/>
<dbReference type="OrthoDB" id="9813233at2"/>
<dbReference type="GO" id="GO:0043952">
    <property type="term" value="P:protein transport by the Sec complex"/>
    <property type="evidence" value="ECO:0007669"/>
    <property type="project" value="UniProtKB-UniRule"/>
</dbReference>
<dbReference type="GO" id="GO:0065002">
    <property type="term" value="P:intracellular protein transmembrane transport"/>
    <property type="evidence" value="ECO:0007669"/>
    <property type="project" value="UniProtKB-UniRule"/>
</dbReference>
<keyword evidence="5 9" id="KW-0653">Protein transport</keyword>
<dbReference type="InterPro" id="IPR005807">
    <property type="entry name" value="SecE_bac"/>
</dbReference>
<dbReference type="NCBIfam" id="TIGR00964">
    <property type="entry name" value="secE_bact"/>
    <property type="match status" value="1"/>
</dbReference>
<dbReference type="RefSeq" id="WP_127758650.1">
    <property type="nucleotide sequence ID" value="NZ_CP026095.1"/>
</dbReference>